<dbReference type="GO" id="GO:0008270">
    <property type="term" value="F:zinc ion binding"/>
    <property type="evidence" value="ECO:0007669"/>
    <property type="project" value="UniProtKB-KW"/>
</dbReference>
<dbReference type="Gene3D" id="2.60.40.1970">
    <property type="entry name" value="YEATS domain"/>
    <property type="match status" value="1"/>
</dbReference>
<comment type="subcellular location">
    <subcellularLocation>
        <location evidence="2">Nucleus</location>
    </subcellularLocation>
</comment>
<keyword evidence="6" id="KW-0227">DNA damage</keyword>
<dbReference type="AlphaFoldDB" id="A0AAD5SI32"/>
<dbReference type="InterPro" id="IPR018957">
    <property type="entry name" value="Znf_C3HC4_RING-type"/>
</dbReference>
<comment type="catalytic activity">
    <reaction evidence="1">
        <text>S-ubiquitinyl-[E2 ubiquitin-conjugating enzyme]-L-cysteine + [acceptor protein]-L-lysine = [E2 ubiquitin-conjugating enzyme]-L-cysteine + N(6)-ubiquitinyl-[acceptor protein]-L-lysine.</text>
        <dbReference type="EC" id="2.3.2.27"/>
    </reaction>
</comment>
<evidence type="ECO:0000256" key="6">
    <source>
        <dbReference type="ARBA" id="ARBA00022763"/>
    </source>
</evidence>
<keyword evidence="5" id="KW-0479">Metal-binding</keyword>
<evidence type="ECO:0000256" key="2">
    <source>
        <dbReference type="ARBA" id="ARBA00004123"/>
    </source>
</evidence>
<name>A0AAD5SI32_9FUNG</name>
<keyword evidence="12" id="KW-0175">Coiled coil</keyword>
<proteinExistence type="predicted"/>
<feature type="region of interest" description="Disordered" evidence="13">
    <location>
        <begin position="1"/>
        <end position="33"/>
    </location>
</feature>
<dbReference type="PANTHER" id="PTHR23328:SF0">
    <property type="entry name" value="RING-TYPE DOMAIN-CONTAINING PROTEIN"/>
    <property type="match status" value="1"/>
</dbReference>
<feature type="coiled-coil region" evidence="12">
    <location>
        <begin position="341"/>
        <end position="403"/>
    </location>
</feature>
<keyword evidence="9" id="KW-0862">Zinc</keyword>
<keyword evidence="4" id="KW-0808">Transferase</keyword>
<dbReference type="GO" id="GO:0005634">
    <property type="term" value="C:nucleus"/>
    <property type="evidence" value="ECO:0007669"/>
    <property type="project" value="UniProtKB-SubCell"/>
</dbReference>
<feature type="region of interest" description="Disordered" evidence="13">
    <location>
        <begin position="699"/>
        <end position="744"/>
    </location>
</feature>
<dbReference type="SUPFAM" id="SSF57850">
    <property type="entry name" value="RING/U-box"/>
    <property type="match status" value="1"/>
</dbReference>
<gene>
    <name evidence="15" type="ORF">HK097_010606</name>
</gene>
<dbReference type="SMART" id="SM00184">
    <property type="entry name" value="RING"/>
    <property type="match status" value="1"/>
</dbReference>
<sequence>MSTNTAPSTSQKRRRSPSPSAPNPRRPHPVEENTEDHTCPLCLKLIVHPVTANCNHSFCQPCLKELFKVGSPTRGMDSLKADWAVDDVVTRHCPMCRKLVMKRVAKTVNVNMETYLKRTFPITYPARLQEAIDEPSEQSPPYFTKKIYIGNRHKGVRPQCFIAPTEHTWTFFIHMDTPSEETKYFDRAEIILQKDDSIETIVSLQSPPFQYEQKGQGVRLIRLMLHLKNEWSVRRFAAGHVTRDEHGIELLWVLQHAGDGDVMEVEVGLKRNVVQPDPVVGSVGQVMRPAEHSQNDDWRVPRHLQEVVARQREERERQRVVAREERQRQLACAQEEDWEDSQRLETEREELQRRHAREGEEIERLEGQREELERRHAQQDVEIERLQRQREEVEVIVLESDDEAADFVAPLHAGDTNNADVFDALLDEGNTNNDNIRFFRYENIDELMPHLRRSGSPIEFVGQGTMDGYQSPMESFAIADFADESMDEVNQQIFVSSTGTERRQRSPRRRRTLAEERARHDLDTDLDEYMAMSAADAWQRMPMGRRSLADDRRVREWNRWSVPESRGIPEGSRGGFACETTLPGRPLALSFGGPSIPRGGGPVSSMQPVYGTPLAGGPIAAEGNSRPFQFGQYAAEMGNRPFQGVQHTLPTITRPFQFAVPQEAPNDAPNSFSGQHVHFNPGVMRPGRTWGRPHRYINPMRNPMRRGHHNAPSSHTAELRDERRDVQSEYGGRRRSPEPGRCPW</sequence>
<reference evidence="15" key="1">
    <citation type="submission" date="2020-05" db="EMBL/GenBank/DDBJ databases">
        <title>Phylogenomic resolution of chytrid fungi.</title>
        <authorList>
            <person name="Stajich J.E."/>
            <person name="Amses K."/>
            <person name="Simmons R."/>
            <person name="Seto K."/>
            <person name="Myers J."/>
            <person name="Bonds A."/>
            <person name="Quandt C.A."/>
            <person name="Barry K."/>
            <person name="Liu P."/>
            <person name="Grigoriev I."/>
            <person name="Longcore J.E."/>
            <person name="James T.Y."/>
        </authorList>
    </citation>
    <scope>NUCLEOTIDE SEQUENCE</scope>
    <source>
        <strain evidence="15">JEL0318</strain>
    </source>
</reference>
<feature type="compositionally biased region" description="Basic and acidic residues" evidence="13">
    <location>
        <begin position="717"/>
        <end position="738"/>
    </location>
</feature>
<evidence type="ECO:0000256" key="13">
    <source>
        <dbReference type="SAM" id="MobiDB-lite"/>
    </source>
</evidence>
<feature type="domain" description="RING-type" evidence="14">
    <location>
        <begin position="39"/>
        <end position="97"/>
    </location>
</feature>
<dbReference type="InterPro" id="IPR001841">
    <property type="entry name" value="Znf_RING"/>
</dbReference>
<dbReference type="PANTHER" id="PTHR23328">
    <property type="entry name" value="RING-TYPE DOMAIN-CONTAINING PROTEIN"/>
    <property type="match status" value="1"/>
</dbReference>
<dbReference type="Proteomes" id="UP001212841">
    <property type="component" value="Unassembled WGS sequence"/>
</dbReference>
<evidence type="ECO:0000256" key="8">
    <source>
        <dbReference type="ARBA" id="ARBA00022786"/>
    </source>
</evidence>
<dbReference type="InterPro" id="IPR017907">
    <property type="entry name" value="Znf_RING_CS"/>
</dbReference>
<dbReference type="GO" id="GO:0061630">
    <property type="term" value="F:ubiquitin protein ligase activity"/>
    <property type="evidence" value="ECO:0007669"/>
    <property type="project" value="UniProtKB-EC"/>
</dbReference>
<dbReference type="GO" id="GO:0031491">
    <property type="term" value="F:nucleosome binding"/>
    <property type="evidence" value="ECO:0007669"/>
    <property type="project" value="TreeGrafter"/>
</dbReference>
<evidence type="ECO:0000256" key="11">
    <source>
        <dbReference type="PROSITE-ProRule" id="PRU00175"/>
    </source>
</evidence>
<evidence type="ECO:0000256" key="9">
    <source>
        <dbReference type="ARBA" id="ARBA00022833"/>
    </source>
</evidence>
<dbReference type="PROSITE" id="PS00518">
    <property type="entry name" value="ZF_RING_1"/>
    <property type="match status" value="1"/>
</dbReference>
<dbReference type="EMBL" id="JADGJD010000080">
    <property type="protein sequence ID" value="KAJ3055405.1"/>
    <property type="molecule type" value="Genomic_DNA"/>
</dbReference>
<dbReference type="InterPro" id="IPR013083">
    <property type="entry name" value="Znf_RING/FYVE/PHD"/>
</dbReference>
<evidence type="ECO:0000259" key="14">
    <source>
        <dbReference type="PROSITE" id="PS50089"/>
    </source>
</evidence>
<evidence type="ECO:0000256" key="10">
    <source>
        <dbReference type="ARBA" id="ARBA00023242"/>
    </source>
</evidence>
<evidence type="ECO:0000313" key="15">
    <source>
        <dbReference type="EMBL" id="KAJ3055405.1"/>
    </source>
</evidence>
<keyword evidence="8" id="KW-0833">Ubl conjugation pathway</keyword>
<organism evidence="15 16">
    <name type="scientific">Rhizophlyctis rosea</name>
    <dbReference type="NCBI Taxonomy" id="64517"/>
    <lineage>
        <taxon>Eukaryota</taxon>
        <taxon>Fungi</taxon>
        <taxon>Fungi incertae sedis</taxon>
        <taxon>Chytridiomycota</taxon>
        <taxon>Chytridiomycota incertae sedis</taxon>
        <taxon>Chytridiomycetes</taxon>
        <taxon>Rhizophlyctidales</taxon>
        <taxon>Rhizophlyctidaceae</taxon>
        <taxon>Rhizophlyctis</taxon>
    </lineage>
</organism>
<keyword evidence="16" id="KW-1185">Reference proteome</keyword>
<dbReference type="InterPro" id="IPR051657">
    <property type="entry name" value="RNF168/RNF169_E3_ubiq-ligase"/>
</dbReference>
<evidence type="ECO:0000256" key="4">
    <source>
        <dbReference type="ARBA" id="ARBA00022679"/>
    </source>
</evidence>
<evidence type="ECO:0000313" key="16">
    <source>
        <dbReference type="Proteomes" id="UP001212841"/>
    </source>
</evidence>
<keyword evidence="10" id="KW-0539">Nucleus</keyword>
<evidence type="ECO:0000256" key="7">
    <source>
        <dbReference type="ARBA" id="ARBA00022771"/>
    </source>
</evidence>
<evidence type="ECO:0000256" key="12">
    <source>
        <dbReference type="SAM" id="Coils"/>
    </source>
</evidence>
<dbReference type="EC" id="2.3.2.27" evidence="3"/>
<feature type="region of interest" description="Disordered" evidence="13">
    <location>
        <begin position="496"/>
        <end position="515"/>
    </location>
</feature>
<accession>A0AAD5SI32</accession>
<dbReference type="GO" id="GO:0035861">
    <property type="term" value="C:site of double-strand break"/>
    <property type="evidence" value="ECO:0007669"/>
    <property type="project" value="TreeGrafter"/>
</dbReference>
<protein>
    <recommendedName>
        <fullName evidence="3">RING-type E3 ubiquitin transferase</fullName>
        <ecNumber evidence="3">2.3.2.27</ecNumber>
    </recommendedName>
</protein>
<comment type="caution">
    <text evidence="15">The sequence shown here is derived from an EMBL/GenBank/DDBJ whole genome shotgun (WGS) entry which is preliminary data.</text>
</comment>
<evidence type="ECO:0000256" key="5">
    <source>
        <dbReference type="ARBA" id="ARBA00022723"/>
    </source>
</evidence>
<dbReference type="Pfam" id="PF00097">
    <property type="entry name" value="zf-C3HC4"/>
    <property type="match status" value="1"/>
</dbReference>
<evidence type="ECO:0000256" key="3">
    <source>
        <dbReference type="ARBA" id="ARBA00012483"/>
    </source>
</evidence>
<dbReference type="PROSITE" id="PS50089">
    <property type="entry name" value="ZF_RING_2"/>
    <property type="match status" value="1"/>
</dbReference>
<evidence type="ECO:0000256" key="1">
    <source>
        <dbReference type="ARBA" id="ARBA00000900"/>
    </source>
</evidence>
<dbReference type="InterPro" id="IPR038704">
    <property type="entry name" value="YEAST_sf"/>
</dbReference>
<dbReference type="GO" id="GO:0006302">
    <property type="term" value="P:double-strand break repair"/>
    <property type="evidence" value="ECO:0007669"/>
    <property type="project" value="TreeGrafter"/>
</dbReference>
<dbReference type="Gene3D" id="3.30.40.10">
    <property type="entry name" value="Zinc/RING finger domain, C3HC4 (zinc finger)"/>
    <property type="match status" value="1"/>
</dbReference>
<keyword evidence="7 11" id="KW-0863">Zinc-finger</keyword>